<name>A0ABD0QYA2_CIRMR</name>
<proteinExistence type="predicted"/>
<feature type="non-terminal residue" evidence="2">
    <location>
        <position position="1"/>
    </location>
</feature>
<dbReference type="Proteomes" id="UP001529510">
    <property type="component" value="Unassembled WGS sequence"/>
</dbReference>
<comment type="caution">
    <text evidence="2">The sequence shown here is derived from an EMBL/GenBank/DDBJ whole genome shotgun (WGS) entry which is preliminary data.</text>
</comment>
<accession>A0ABD0QYA2</accession>
<feature type="compositionally biased region" description="Pro residues" evidence="1">
    <location>
        <begin position="197"/>
        <end position="210"/>
    </location>
</feature>
<evidence type="ECO:0000256" key="1">
    <source>
        <dbReference type="SAM" id="MobiDB-lite"/>
    </source>
</evidence>
<reference evidence="2 3" key="1">
    <citation type="submission" date="2024-05" db="EMBL/GenBank/DDBJ databases">
        <title>Genome sequencing and assembly of Indian major carp, Cirrhinus mrigala (Hamilton, 1822).</title>
        <authorList>
            <person name="Mohindra V."/>
            <person name="Chowdhury L.M."/>
            <person name="Lal K."/>
            <person name="Jena J.K."/>
        </authorList>
    </citation>
    <scope>NUCLEOTIDE SEQUENCE [LARGE SCALE GENOMIC DNA]</scope>
    <source>
        <strain evidence="2">CM1030</strain>
        <tissue evidence="2">Blood</tissue>
    </source>
</reference>
<keyword evidence="3" id="KW-1185">Reference proteome</keyword>
<dbReference type="AlphaFoldDB" id="A0ABD0QYA2"/>
<feature type="non-terminal residue" evidence="2">
    <location>
        <position position="302"/>
    </location>
</feature>
<feature type="region of interest" description="Disordered" evidence="1">
    <location>
        <begin position="156"/>
        <end position="210"/>
    </location>
</feature>
<protein>
    <submittedName>
        <fullName evidence="2">Uncharacterized protein</fullName>
    </submittedName>
</protein>
<sequence length="302" mass="32055">TSWTMTPAPLMTQCPAHHHPAEQQLEPTADGEPEPIGTDEPSLKNVTVLRIATEPEPMTSDQVHEPATQLAKGENDEGSSTHRNIAKSELSLELGQMDMIDFFMDIYADMPPSSELSVDPEPSVCPDLSACLYFPPTIPLLPHPFIPALPMQPLSPDSPSAHPYPPSVQWDRCGSAKSRTPPRPFDPAAPPRFLAPSSPPSPVGPPAPPGSLVPLAPPWSAASTLSATPRRSVPPVPLGSSLPPAPPQISPWAPPWPSGSSVSPWLIGSPPPWLLPLSAPPWVVIMAAAWVLPGSSCSRSLL</sequence>
<evidence type="ECO:0000313" key="3">
    <source>
        <dbReference type="Proteomes" id="UP001529510"/>
    </source>
</evidence>
<feature type="region of interest" description="Disordered" evidence="1">
    <location>
        <begin position="1"/>
        <end position="83"/>
    </location>
</feature>
<gene>
    <name evidence="2" type="ORF">M9458_013034</name>
</gene>
<organism evidence="2 3">
    <name type="scientific">Cirrhinus mrigala</name>
    <name type="common">Mrigala</name>
    <dbReference type="NCBI Taxonomy" id="683832"/>
    <lineage>
        <taxon>Eukaryota</taxon>
        <taxon>Metazoa</taxon>
        <taxon>Chordata</taxon>
        <taxon>Craniata</taxon>
        <taxon>Vertebrata</taxon>
        <taxon>Euteleostomi</taxon>
        <taxon>Actinopterygii</taxon>
        <taxon>Neopterygii</taxon>
        <taxon>Teleostei</taxon>
        <taxon>Ostariophysi</taxon>
        <taxon>Cypriniformes</taxon>
        <taxon>Cyprinidae</taxon>
        <taxon>Labeoninae</taxon>
        <taxon>Labeonini</taxon>
        <taxon>Cirrhinus</taxon>
    </lineage>
</organism>
<dbReference type="EMBL" id="JAMKFB020000006">
    <property type="protein sequence ID" value="KAL0190336.1"/>
    <property type="molecule type" value="Genomic_DNA"/>
</dbReference>
<feature type="compositionally biased region" description="Pro residues" evidence="1">
    <location>
        <begin position="181"/>
        <end position="190"/>
    </location>
</feature>
<evidence type="ECO:0000313" key="2">
    <source>
        <dbReference type="EMBL" id="KAL0190336.1"/>
    </source>
</evidence>